<dbReference type="PROSITE" id="PS52029">
    <property type="entry name" value="LD_TPASE"/>
    <property type="match status" value="1"/>
</dbReference>
<dbReference type="RefSeq" id="WP_245957753.1">
    <property type="nucleotide sequence ID" value="NZ_CP139960.1"/>
</dbReference>
<gene>
    <name evidence="10" type="ORF">U0035_18515</name>
</gene>
<evidence type="ECO:0000256" key="1">
    <source>
        <dbReference type="ARBA" id="ARBA00004752"/>
    </source>
</evidence>
<protein>
    <submittedName>
        <fullName evidence="10">L,D-transpeptidase family protein</fullName>
    </submittedName>
</protein>
<keyword evidence="6 7" id="KW-0961">Cell wall biogenesis/degradation</keyword>
<dbReference type="CDD" id="cd16913">
    <property type="entry name" value="YkuD_like"/>
    <property type="match status" value="1"/>
</dbReference>
<feature type="active site" description="Nucleophile" evidence="7">
    <location>
        <position position="462"/>
    </location>
</feature>
<dbReference type="PANTHER" id="PTHR41533">
    <property type="entry name" value="L,D-TRANSPEPTIDASE HI_1667-RELATED"/>
    <property type="match status" value="1"/>
</dbReference>
<dbReference type="Proteomes" id="UP001325680">
    <property type="component" value="Chromosome"/>
</dbReference>
<evidence type="ECO:0000256" key="4">
    <source>
        <dbReference type="ARBA" id="ARBA00022960"/>
    </source>
</evidence>
<evidence type="ECO:0000313" key="11">
    <source>
        <dbReference type="Proteomes" id="UP001325680"/>
    </source>
</evidence>
<evidence type="ECO:0000256" key="8">
    <source>
        <dbReference type="SAM" id="SignalP"/>
    </source>
</evidence>
<sequence length="603" mass="69640">MNFRLSLLTTAFFMLLLSSCNLFEKTKEEEKQEREKIITKVDVTIDTSNSFNSLFIDTAEVRGILAANQLNDTLINRLTSFYNSRNYQYAWFSKEGLPEHTVSFWNLLKNYLNYSKDSTVYNKWLTDKMETLIRLERIRPKNDSLYQNVEILLTKYFYTYADHAFGSDPDFSIKSLEWYIPKKKLTLEAMLDSVLTGHGQYADEYAPQNPQYLRLKDQLAKYKQIKDAGGWPNVNSKVEIMKKGYTDAAVKTLKKRLKAEGFLFGEDSTFTNEYDSELAEAVNEIKKTYGYKPDGTAGKTFLKDVNISVEERIQQILINMERMRWLPGNTKDSGRSIMVNIPEFKLHVYEYGQPAWDMDVVVGKEGNNTTVFTGRLSNIVFSPYWNVPTSIVKNEMNGAPSAAYLARNHMEVIKGRVRQKPGPWNSLGLVKFLFPNSYNIYFHDSPAKSLFNRDKRSYSHGCIRLKEPARLAEYILNDTARYSAQKVDSLMHTYKEKYVRVKKPIPVLITYFTSWVNDSSVLNFREDIYGHDAIIAKKMFLNSVGTSYSRQKAIKDSIQKVKDLAKLKEQKKKDSIARKNEAIELKRKQDSIAAARKKKTSGT</sequence>
<keyword evidence="5 7" id="KW-0573">Peptidoglycan synthesis</keyword>
<evidence type="ECO:0000256" key="2">
    <source>
        <dbReference type="ARBA" id="ARBA00005992"/>
    </source>
</evidence>
<feature type="domain" description="L,D-TPase catalytic" evidence="9">
    <location>
        <begin position="335"/>
        <end position="490"/>
    </location>
</feature>
<dbReference type="InterPro" id="IPR045380">
    <property type="entry name" value="LD_TPept_scaffold_dom"/>
</dbReference>
<dbReference type="Pfam" id="PF20142">
    <property type="entry name" value="Scaffold"/>
    <property type="match status" value="1"/>
</dbReference>
<dbReference type="InterPro" id="IPR036365">
    <property type="entry name" value="PGBD-like_sf"/>
</dbReference>
<dbReference type="PANTHER" id="PTHR41533:SF2">
    <property type="entry name" value="BLR7131 PROTEIN"/>
    <property type="match status" value="1"/>
</dbReference>
<comment type="pathway">
    <text evidence="1 7">Cell wall biogenesis; peptidoglycan biosynthesis.</text>
</comment>
<keyword evidence="4 7" id="KW-0133">Cell shape</keyword>
<dbReference type="InterPro" id="IPR002477">
    <property type="entry name" value="Peptidoglycan-bd-like"/>
</dbReference>
<evidence type="ECO:0000256" key="5">
    <source>
        <dbReference type="ARBA" id="ARBA00022984"/>
    </source>
</evidence>
<feature type="signal peptide" evidence="8">
    <location>
        <begin position="1"/>
        <end position="24"/>
    </location>
</feature>
<dbReference type="Gene3D" id="1.10.101.10">
    <property type="entry name" value="PGBD-like superfamily/PGBD"/>
    <property type="match status" value="1"/>
</dbReference>
<evidence type="ECO:0000256" key="3">
    <source>
        <dbReference type="ARBA" id="ARBA00022679"/>
    </source>
</evidence>
<evidence type="ECO:0000256" key="6">
    <source>
        <dbReference type="ARBA" id="ARBA00023316"/>
    </source>
</evidence>
<name>A0ABZ0W331_9BACT</name>
<dbReference type="InterPro" id="IPR036366">
    <property type="entry name" value="PGBDSf"/>
</dbReference>
<feature type="active site" description="Proton donor/acceptor" evidence="7">
    <location>
        <position position="443"/>
    </location>
</feature>
<dbReference type="Pfam" id="PF01471">
    <property type="entry name" value="PG_binding_1"/>
    <property type="match status" value="1"/>
</dbReference>
<dbReference type="Pfam" id="PF03734">
    <property type="entry name" value="YkuD"/>
    <property type="match status" value="1"/>
</dbReference>
<feature type="chain" id="PRO_5045467027" evidence="8">
    <location>
        <begin position="25"/>
        <end position="603"/>
    </location>
</feature>
<dbReference type="PROSITE" id="PS51257">
    <property type="entry name" value="PROKAR_LIPOPROTEIN"/>
    <property type="match status" value="1"/>
</dbReference>
<keyword evidence="8" id="KW-0732">Signal</keyword>
<dbReference type="SUPFAM" id="SSF141523">
    <property type="entry name" value="L,D-transpeptidase catalytic domain-like"/>
    <property type="match status" value="1"/>
</dbReference>
<dbReference type="SUPFAM" id="SSF47090">
    <property type="entry name" value="PGBD-like"/>
    <property type="match status" value="1"/>
</dbReference>
<dbReference type="EMBL" id="CP139960">
    <property type="protein sequence ID" value="WQD37668.1"/>
    <property type="molecule type" value="Genomic_DNA"/>
</dbReference>
<dbReference type="Gene3D" id="2.40.440.10">
    <property type="entry name" value="L,D-transpeptidase catalytic domain-like"/>
    <property type="match status" value="1"/>
</dbReference>
<evidence type="ECO:0000259" key="9">
    <source>
        <dbReference type="PROSITE" id="PS52029"/>
    </source>
</evidence>
<keyword evidence="3" id="KW-0808">Transferase</keyword>
<comment type="similarity">
    <text evidence="2">Belongs to the YkuD family.</text>
</comment>
<accession>A0ABZ0W331</accession>
<keyword evidence="11" id="KW-1185">Reference proteome</keyword>
<evidence type="ECO:0000256" key="7">
    <source>
        <dbReference type="PROSITE-ProRule" id="PRU01373"/>
    </source>
</evidence>
<organism evidence="10 11">
    <name type="scientific">Niabella yanshanensis</name>
    <dbReference type="NCBI Taxonomy" id="577386"/>
    <lineage>
        <taxon>Bacteria</taxon>
        <taxon>Pseudomonadati</taxon>
        <taxon>Bacteroidota</taxon>
        <taxon>Chitinophagia</taxon>
        <taxon>Chitinophagales</taxon>
        <taxon>Chitinophagaceae</taxon>
        <taxon>Niabella</taxon>
    </lineage>
</organism>
<dbReference type="InterPro" id="IPR052905">
    <property type="entry name" value="LD-transpeptidase_YkuD-like"/>
</dbReference>
<evidence type="ECO:0000313" key="10">
    <source>
        <dbReference type="EMBL" id="WQD37668.1"/>
    </source>
</evidence>
<proteinExistence type="inferred from homology"/>
<dbReference type="InterPro" id="IPR038063">
    <property type="entry name" value="Transpep_catalytic_dom"/>
</dbReference>
<reference evidence="10 11" key="1">
    <citation type="submission" date="2023-12" db="EMBL/GenBank/DDBJ databases">
        <title>Genome sequencing and assembly of bacterial species from a model synthetic community.</title>
        <authorList>
            <person name="Hogle S.L."/>
        </authorList>
    </citation>
    <scope>NUCLEOTIDE SEQUENCE [LARGE SCALE GENOMIC DNA]</scope>
    <source>
        <strain evidence="10 11">HAMBI_3031</strain>
    </source>
</reference>
<dbReference type="InterPro" id="IPR005490">
    <property type="entry name" value="LD_TPept_cat_dom"/>
</dbReference>